<dbReference type="OrthoDB" id="206700at2759"/>
<dbReference type="Pfam" id="PF00566">
    <property type="entry name" value="RabGAP-TBC"/>
    <property type="match status" value="1"/>
</dbReference>
<evidence type="ECO:0000313" key="4">
    <source>
        <dbReference type="EMBL" id="KAG7664364.1"/>
    </source>
</evidence>
<evidence type="ECO:0000259" key="3">
    <source>
        <dbReference type="PROSITE" id="PS50086"/>
    </source>
</evidence>
<keyword evidence="5" id="KW-1185">Reference proteome</keyword>
<feature type="domain" description="Rab-GAP TBC" evidence="3">
    <location>
        <begin position="88"/>
        <end position="357"/>
    </location>
</feature>
<evidence type="ECO:0000256" key="2">
    <source>
        <dbReference type="SAM" id="MobiDB-lite"/>
    </source>
</evidence>
<keyword evidence="1" id="KW-0343">GTPase activation</keyword>
<gene>
    <name evidence="4" type="ORF">J8A68_002105</name>
</gene>
<feature type="compositionally biased region" description="Low complexity" evidence="2">
    <location>
        <begin position="12"/>
        <end position="23"/>
    </location>
</feature>
<feature type="compositionally biased region" description="Polar residues" evidence="2">
    <location>
        <begin position="1"/>
        <end position="11"/>
    </location>
</feature>
<dbReference type="GO" id="GO:0005789">
    <property type="term" value="C:endoplasmic reticulum membrane"/>
    <property type="evidence" value="ECO:0007669"/>
    <property type="project" value="TreeGrafter"/>
</dbReference>
<dbReference type="InterPro" id="IPR000195">
    <property type="entry name" value="Rab-GAP-TBC_dom"/>
</dbReference>
<organism evidence="4 5">
    <name type="scientific">[Candida] subhashii</name>
    <dbReference type="NCBI Taxonomy" id="561895"/>
    <lineage>
        <taxon>Eukaryota</taxon>
        <taxon>Fungi</taxon>
        <taxon>Dikarya</taxon>
        <taxon>Ascomycota</taxon>
        <taxon>Saccharomycotina</taxon>
        <taxon>Pichiomycetes</taxon>
        <taxon>Debaryomycetaceae</taxon>
        <taxon>Spathaspora</taxon>
    </lineage>
</organism>
<dbReference type="PROSITE" id="PS50086">
    <property type="entry name" value="TBC_RABGAP"/>
    <property type="match status" value="1"/>
</dbReference>
<comment type="caution">
    <text evidence="4">The sequence shown here is derived from an EMBL/GenBank/DDBJ whole genome shotgun (WGS) entry which is preliminary data.</text>
</comment>
<name>A0A8J5QE42_9ASCO</name>
<dbReference type="InterPro" id="IPR045913">
    <property type="entry name" value="TBC20/Gyp8-like"/>
</dbReference>
<dbReference type="SMART" id="SM00164">
    <property type="entry name" value="TBC"/>
    <property type="match status" value="1"/>
</dbReference>
<accession>A0A8J5QE42</accession>
<proteinExistence type="predicted"/>
<dbReference type="GeneID" id="73468906"/>
<dbReference type="EMBL" id="JAGSYN010000096">
    <property type="protein sequence ID" value="KAG7664364.1"/>
    <property type="molecule type" value="Genomic_DNA"/>
</dbReference>
<dbReference type="AlphaFoldDB" id="A0A8J5QE42"/>
<feature type="region of interest" description="Disordered" evidence="2">
    <location>
        <begin position="1"/>
        <end position="25"/>
    </location>
</feature>
<reference evidence="4 5" key="1">
    <citation type="journal article" date="2021" name="DNA Res.">
        <title>Genome analysis of Candida subhashii reveals its hybrid nature and dual mitochondrial genome conformations.</title>
        <authorList>
            <person name="Mixao V."/>
            <person name="Hegedusova E."/>
            <person name="Saus E."/>
            <person name="Pryszcz L.P."/>
            <person name="Cillingova A."/>
            <person name="Nosek J."/>
            <person name="Gabaldon T."/>
        </authorList>
    </citation>
    <scope>NUCLEOTIDE SEQUENCE [LARGE SCALE GENOMIC DNA]</scope>
    <source>
        <strain evidence="4 5">CBS 10753</strain>
    </source>
</reference>
<evidence type="ECO:0000256" key="1">
    <source>
        <dbReference type="ARBA" id="ARBA00022468"/>
    </source>
</evidence>
<dbReference type="PANTHER" id="PTHR20913">
    <property type="entry name" value="TBC1 DOMAIN FAMILY MEMBER 20/GTPASE"/>
    <property type="match status" value="1"/>
</dbReference>
<sequence length="694" mass="78444">MSTVISNTTHASPLSYSSSSSSSHPDWVNMDVGTLGKSLYNSEEAPLNEQIKPLKIKALEDALKKNENENSERSLEFLSELSRCTDGLINNELRSKIWPILLGINSPSRTSSSTKLNSLESSQASLEGLFNGGHKLGGFSDPASFLDDLNCVDLPQHKDEDQVKLDIQRSFTILNHIQSLQHHASDSYTTIFSPADVSNLKKKLSNLIIKLLRRYPSLNYYQGFHDIASIVLLVCYTPEEDEMEDKNDNEATDYNINEDLAFKILEKLAIFHLRDYMTSDINLSVNHLKLIPLILENVDLQLFELIKQTSNSYIQSDGLHYDYKFFQGLSSILTFYSHDLTSLPQILAIWDFTISYNSVLPNMYIYASALLVFKEKIFTSLQIDDDTNYEDVDPDLVHTAISPNRLFEELSDSKLLEILNRTKTLLNDFPINRLTNSSNTWAVWFEEYNKNSVLLTTSNLYADKNDTLTKYQGLIIGTIFESFKAGPTELSELIHKQEQEITRQIIDDAAFQRKILDQQEELSNSIFTESSPSLSSSSATLHTATSTLHKVASSIFFKKLFAEEVDEEKKKHHREWSLTKNIYKISITVGFIGFVIHFLLIKHNSHYPSILSKFITMNIFGPLKRIAEYITSSDSVAFITQELGILGGNLIDRVEDSVNDVYSLVKDSTFVNSGMGIGQVGLGNLRNTVYGFHG</sequence>
<protein>
    <submittedName>
        <fullName evidence="4">GYP8</fullName>
    </submittedName>
</protein>
<dbReference type="RefSeq" id="XP_049264596.1">
    <property type="nucleotide sequence ID" value="XM_049405820.1"/>
</dbReference>
<evidence type="ECO:0000313" key="5">
    <source>
        <dbReference type="Proteomes" id="UP000694255"/>
    </source>
</evidence>
<dbReference type="GO" id="GO:0006888">
    <property type="term" value="P:endoplasmic reticulum to Golgi vesicle-mediated transport"/>
    <property type="evidence" value="ECO:0007669"/>
    <property type="project" value="TreeGrafter"/>
</dbReference>
<dbReference type="Proteomes" id="UP000694255">
    <property type="component" value="Unassembled WGS sequence"/>
</dbReference>
<dbReference type="PANTHER" id="PTHR20913:SF7">
    <property type="entry name" value="RE60063P"/>
    <property type="match status" value="1"/>
</dbReference>
<dbReference type="GO" id="GO:0005096">
    <property type="term" value="F:GTPase activator activity"/>
    <property type="evidence" value="ECO:0007669"/>
    <property type="project" value="UniProtKB-KW"/>
</dbReference>